<dbReference type="Pfam" id="PF02776">
    <property type="entry name" value="TPP_enzyme_N"/>
    <property type="match status" value="1"/>
</dbReference>
<evidence type="ECO:0000256" key="3">
    <source>
        <dbReference type="ARBA" id="ARBA00001964"/>
    </source>
</evidence>
<dbReference type="Gene3D" id="3.40.50.970">
    <property type="match status" value="1"/>
</dbReference>
<dbReference type="InterPro" id="IPR012110">
    <property type="entry name" value="PDC/IPDC-like"/>
</dbReference>
<dbReference type="OrthoDB" id="3970464at2759"/>
<evidence type="ECO:0000259" key="12">
    <source>
        <dbReference type="Pfam" id="PF02776"/>
    </source>
</evidence>
<comment type="cofactor">
    <cofactor evidence="3">
        <name>thiamine diphosphate</name>
        <dbReference type="ChEBI" id="CHEBI:58937"/>
    </cofactor>
</comment>
<comment type="caution">
    <text evidence="13">The sequence shown here is derived from an EMBL/GenBank/DDBJ whole genome shotgun (WGS) entry which is preliminary data.</text>
</comment>
<dbReference type="PANTHER" id="PTHR43452:SF6">
    <property type="entry name" value="PYRUVATE DECARBOXYLASE 2"/>
    <property type="match status" value="1"/>
</dbReference>
<keyword evidence="13" id="KW-0670">Pyruvate</keyword>
<comment type="cofactor">
    <cofactor evidence="2">
        <name>a metal cation</name>
        <dbReference type="ChEBI" id="CHEBI:25213"/>
    </cofactor>
</comment>
<sequence>MAKPNRSLSRELLTSVSQQAVTWVAHPTASYPLFRTPFLPQLCCKAATLGSQLVQVGITDIFSVPGDFNLTLFYHLIAEPGLNLIGCCNELNAVYATDVIARSRGLSACVITFTIDGLSVLNAFADAYSENFPLICIVVGLNSKDYGTQPNRPSSRSYLGC</sequence>
<dbReference type="InterPro" id="IPR029061">
    <property type="entry name" value="THDP-binding"/>
</dbReference>
<protein>
    <recommendedName>
        <fullName evidence="6">pyruvate decarboxylase</fullName>
        <ecNumber evidence="6">4.1.1.1</ecNumber>
    </recommendedName>
</protein>
<dbReference type="PANTHER" id="PTHR43452">
    <property type="entry name" value="PYRUVATE DECARBOXYLASE"/>
    <property type="match status" value="1"/>
</dbReference>
<dbReference type="GO" id="GO:0030976">
    <property type="term" value="F:thiamine pyrophosphate binding"/>
    <property type="evidence" value="ECO:0007669"/>
    <property type="project" value="InterPro"/>
</dbReference>
<evidence type="ECO:0000256" key="10">
    <source>
        <dbReference type="ARBA" id="ARBA00023052"/>
    </source>
</evidence>
<name>A0A834TMB2_9FABA</name>
<evidence type="ECO:0000256" key="4">
    <source>
        <dbReference type="ARBA" id="ARBA00007812"/>
    </source>
</evidence>
<dbReference type="AlphaFoldDB" id="A0A834TMB2"/>
<evidence type="ECO:0000256" key="9">
    <source>
        <dbReference type="ARBA" id="ARBA00022842"/>
    </source>
</evidence>
<evidence type="ECO:0000313" key="14">
    <source>
        <dbReference type="Proteomes" id="UP000634136"/>
    </source>
</evidence>
<keyword evidence="14" id="KW-1185">Reference proteome</keyword>
<gene>
    <name evidence="13" type="ORF">G2W53_021625</name>
</gene>
<evidence type="ECO:0000256" key="1">
    <source>
        <dbReference type="ARBA" id="ARBA00001041"/>
    </source>
</evidence>
<dbReference type="GO" id="GO:0005829">
    <property type="term" value="C:cytosol"/>
    <property type="evidence" value="ECO:0007669"/>
    <property type="project" value="TreeGrafter"/>
</dbReference>
<evidence type="ECO:0000256" key="8">
    <source>
        <dbReference type="ARBA" id="ARBA00022793"/>
    </source>
</evidence>
<keyword evidence="9" id="KW-0460">Magnesium</keyword>
<dbReference type="GO" id="GO:0004737">
    <property type="term" value="F:pyruvate decarboxylase activity"/>
    <property type="evidence" value="ECO:0007669"/>
    <property type="project" value="UniProtKB-EC"/>
</dbReference>
<keyword evidence="7" id="KW-0479">Metal-binding</keyword>
<evidence type="ECO:0000256" key="5">
    <source>
        <dbReference type="ARBA" id="ARBA00011881"/>
    </source>
</evidence>
<evidence type="ECO:0000256" key="7">
    <source>
        <dbReference type="ARBA" id="ARBA00022723"/>
    </source>
</evidence>
<dbReference type="EC" id="4.1.1.1" evidence="6"/>
<comment type="similarity">
    <text evidence="4">Belongs to the TPP enzyme family.</text>
</comment>
<dbReference type="SUPFAM" id="SSF52518">
    <property type="entry name" value="Thiamin diphosphate-binding fold (THDP-binding)"/>
    <property type="match status" value="1"/>
</dbReference>
<evidence type="ECO:0000313" key="13">
    <source>
        <dbReference type="EMBL" id="KAF7823481.1"/>
    </source>
</evidence>
<accession>A0A834TMB2</accession>
<dbReference type="GO" id="GO:0000949">
    <property type="term" value="P:aromatic amino acid family catabolic process to alcohol via Ehrlich pathway"/>
    <property type="evidence" value="ECO:0007669"/>
    <property type="project" value="TreeGrafter"/>
</dbReference>
<dbReference type="GO" id="GO:0046872">
    <property type="term" value="F:metal ion binding"/>
    <property type="evidence" value="ECO:0007669"/>
    <property type="project" value="UniProtKB-KW"/>
</dbReference>
<feature type="domain" description="Thiamine pyrophosphate enzyme N-terminal TPP-binding" evidence="12">
    <location>
        <begin position="51"/>
        <end position="147"/>
    </location>
</feature>
<dbReference type="InterPro" id="IPR012001">
    <property type="entry name" value="Thiamin_PyroP_enz_TPP-bd_dom"/>
</dbReference>
<keyword evidence="10" id="KW-0786">Thiamine pyrophosphate</keyword>
<keyword evidence="11" id="KW-0456">Lyase</keyword>
<dbReference type="EMBL" id="JAAIUW010000007">
    <property type="protein sequence ID" value="KAF7823481.1"/>
    <property type="molecule type" value="Genomic_DNA"/>
</dbReference>
<reference evidence="13" key="1">
    <citation type="submission" date="2020-09" db="EMBL/GenBank/DDBJ databases">
        <title>Genome-Enabled Discovery of Anthraquinone Biosynthesis in Senna tora.</title>
        <authorList>
            <person name="Kang S.-H."/>
            <person name="Pandey R.P."/>
            <person name="Lee C.-M."/>
            <person name="Sim J.-S."/>
            <person name="Jeong J.-T."/>
            <person name="Choi B.-S."/>
            <person name="Jung M."/>
            <person name="Ginzburg D."/>
            <person name="Zhao K."/>
            <person name="Won S.Y."/>
            <person name="Oh T.-J."/>
            <person name="Yu Y."/>
            <person name="Kim N.-H."/>
            <person name="Lee O.R."/>
            <person name="Lee T.-H."/>
            <person name="Bashyal P."/>
            <person name="Kim T.-S."/>
            <person name="Lee W.-H."/>
            <person name="Kawkins C."/>
            <person name="Kim C.-K."/>
            <person name="Kim J.S."/>
            <person name="Ahn B.O."/>
            <person name="Rhee S.Y."/>
            <person name="Sohng J.K."/>
        </authorList>
    </citation>
    <scope>NUCLEOTIDE SEQUENCE</scope>
    <source>
        <tissue evidence="13">Leaf</tissue>
    </source>
</reference>
<keyword evidence="8" id="KW-0210">Decarboxylase</keyword>
<organism evidence="13 14">
    <name type="scientific">Senna tora</name>
    <dbReference type="NCBI Taxonomy" id="362788"/>
    <lineage>
        <taxon>Eukaryota</taxon>
        <taxon>Viridiplantae</taxon>
        <taxon>Streptophyta</taxon>
        <taxon>Embryophyta</taxon>
        <taxon>Tracheophyta</taxon>
        <taxon>Spermatophyta</taxon>
        <taxon>Magnoliopsida</taxon>
        <taxon>eudicotyledons</taxon>
        <taxon>Gunneridae</taxon>
        <taxon>Pentapetalae</taxon>
        <taxon>rosids</taxon>
        <taxon>fabids</taxon>
        <taxon>Fabales</taxon>
        <taxon>Fabaceae</taxon>
        <taxon>Caesalpinioideae</taxon>
        <taxon>Cassia clade</taxon>
        <taxon>Senna</taxon>
    </lineage>
</organism>
<comment type="subunit">
    <text evidence="5">Homotetramer.</text>
</comment>
<evidence type="ECO:0000256" key="2">
    <source>
        <dbReference type="ARBA" id="ARBA00001920"/>
    </source>
</evidence>
<dbReference type="Proteomes" id="UP000634136">
    <property type="component" value="Unassembled WGS sequence"/>
</dbReference>
<comment type="catalytic activity">
    <reaction evidence="1">
        <text>a 2-oxocarboxylate + H(+) = an aldehyde + CO2</text>
        <dbReference type="Rhea" id="RHEA:11628"/>
        <dbReference type="ChEBI" id="CHEBI:15378"/>
        <dbReference type="ChEBI" id="CHEBI:16526"/>
        <dbReference type="ChEBI" id="CHEBI:17478"/>
        <dbReference type="ChEBI" id="CHEBI:35179"/>
        <dbReference type="EC" id="4.1.1.1"/>
    </reaction>
</comment>
<evidence type="ECO:0000256" key="11">
    <source>
        <dbReference type="ARBA" id="ARBA00023239"/>
    </source>
</evidence>
<evidence type="ECO:0000256" key="6">
    <source>
        <dbReference type="ARBA" id="ARBA00013202"/>
    </source>
</evidence>
<proteinExistence type="inferred from homology"/>